<protein>
    <submittedName>
        <fullName evidence="2">10817_t:CDS:1</fullName>
    </submittedName>
</protein>
<keyword evidence="3" id="KW-1185">Reference proteome</keyword>
<dbReference type="GO" id="GO:0005524">
    <property type="term" value="F:ATP binding"/>
    <property type="evidence" value="ECO:0007669"/>
    <property type="project" value="InterPro"/>
</dbReference>
<proteinExistence type="predicted"/>
<dbReference type="InterPro" id="IPR050167">
    <property type="entry name" value="Ser_Thr_protein_kinase"/>
</dbReference>
<name>A0A9N9JZE7_9GLOM</name>
<dbReference type="Pfam" id="PF00069">
    <property type="entry name" value="Pkinase"/>
    <property type="match status" value="1"/>
</dbReference>
<feature type="non-terminal residue" evidence="2">
    <location>
        <position position="394"/>
    </location>
</feature>
<sequence>YTCILQGAREAPISNTPVKYIELYKRCWETEPDLRPSISEIVVRLSTMRLKPVYNPPSQLPENSRNLNALLSSISTGHNPTLIFDENLAVPWKPNNEMPPDYGTCKYGHKFTDVEWCSKCEARNFCEDFYMWSSGDQQLDELIKESQLNATNVSNYIEWIKLDQFKDFKIIKEGEFSTVISAIWRDGPREVWDEESSRWEGASNTKVVGRFLKVYESDISTLLKEVKLHLCCDKVIRCYGVTFAPTYNYGLVLKNTSYGNLHNFINQRAFIGWWQKLKILEGIILGLNQIHLKAGYIHRDLHSGNILIDQDELSASVLSACISDFEFSIPIGSDVSKSQFNSADRKVRRRRIKKALPIITSDHIEIDLLRSISIKYNSTEFKFDEDDLLLNSSV</sequence>
<reference evidence="2" key="1">
    <citation type="submission" date="2021-06" db="EMBL/GenBank/DDBJ databases">
        <authorList>
            <person name="Kallberg Y."/>
            <person name="Tangrot J."/>
            <person name="Rosling A."/>
        </authorList>
    </citation>
    <scope>NUCLEOTIDE SEQUENCE</scope>
    <source>
        <strain evidence="2">MA453B</strain>
    </source>
</reference>
<dbReference type="OrthoDB" id="2423522at2759"/>
<dbReference type="AlphaFoldDB" id="A0A9N9JZE7"/>
<evidence type="ECO:0000313" key="3">
    <source>
        <dbReference type="Proteomes" id="UP000789405"/>
    </source>
</evidence>
<evidence type="ECO:0000259" key="1">
    <source>
        <dbReference type="PROSITE" id="PS50011"/>
    </source>
</evidence>
<accession>A0A9N9JZE7</accession>
<evidence type="ECO:0000313" key="2">
    <source>
        <dbReference type="EMBL" id="CAG8800799.1"/>
    </source>
</evidence>
<dbReference type="InterPro" id="IPR000719">
    <property type="entry name" value="Prot_kinase_dom"/>
</dbReference>
<dbReference type="PANTHER" id="PTHR23257:SF963">
    <property type="entry name" value="AT08303P"/>
    <property type="match status" value="1"/>
</dbReference>
<gene>
    <name evidence="2" type="ORF">DERYTH_LOCUS23331</name>
</gene>
<organism evidence="2 3">
    <name type="scientific">Dentiscutata erythropus</name>
    <dbReference type="NCBI Taxonomy" id="1348616"/>
    <lineage>
        <taxon>Eukaryota</taxon>
        <taxon>Fungi</taxon>
        <taxon>Fungi incertae sedis</taxon>
        <taxon>Mucoromycota</taxon>
        <taxon>Glomeromycotina</taxon>
        <taxon>Glomeromycetes</taxon>
        <taxon>Diversisporales</taxon>
        <taxon>Gigasporaceae</taxon>
        <taxon>Dentiscutata</taxon>
    </lineage>
</organism>
<dbReference type="InterPro" id="IPR011009">
    <property type="entry name" value="Kinase-like_dom_sf"/>
</dbReference>
<dbReference type="GO" id="GO:0004672">
    <property type="term" value="F:protein kinase activity"/>
    <property type="evidence" value="ECO:0007669"/>
    <property type="project" value="InterPro"/>
</dbReference>
<dbReference type="SUPFAM" id="SSF56112">
    <property type="entry name" value="Protein kinase-like (PK-like)"/>
    <property type="match status" value="2"/>
</dbReference>
<dbReference type="GO" id="GO:0005737">
    <property type="term" value="C:cytoplasm"/>
    <property type="evidence" value="ECO:0007669"/>
    <property type="project" value="TreeGrafter"/>
</dbReference>
<comment type="caution">
    <text evidence="2">The sequence shown here is derived from an EMBL/GenBank/DDBJ whole genome shotgun (WGS) entry which is preliminary data.</text>
</comment>
<dbReference type="Proteomes" id="UP000789405">
    <property type="component" value="Unassembled WGS sequence"/>
</dbReference>
<feature type="domain" description="Protein kinase" evidence="1">
    <location>
        <begin position="165"/>
        <end position="394"/>
    </location>
</feature>
<dbReference type="EMBL" id="CAJVPY010035196">
    <property type="protein sequence ID" value="CAG8800799.1"/>
    <property type="molecule type" value="Genomic_DNA"/>
</dbReference>
<dbReference type="Gene3D" id="1.10.510.10">
    <property type="entry name" value="Transferase(Phosphotransferase) domain 1"/>
    <property type="match status" value="1"/>
</dbReference>
<dbReference type="GO" id="GO:0007165">
    <property type="term" value="P:signal transduction"/>
    <property type="evidence" value="ECO:0007669"/>
    <property type="project" value="TreeGrafter"/>
</dbReference>
<dbReference type="PROSITE" id="PS50011">
    <property type="entry name" value="PROTEIN_KINASE_DOM"/>
    <property type="match status" value="1"/>
</dbReference>
<dbReference type="PANTHER" id="PTHR23257">
    <property type="entry name" value="SERINE-THREONINE PROTEIN KINASE"/>
    <property type="match status" value="1"/>
</dbReference>